<dbReference type="RefSeq" id="WP_345403842.1">
    <property type="nucleotide sequence ID" value="NZ_BAAAXS010000001.1"/>
</dbReference>
<gene>
    <name evidence="3" type="ORF">ACFFR3_40575</name>
</gene>
<dbReference type="PROSITE" id="PS51257">
    <property type="entry name" value="PROKAR_LIPOPROTEIN"/>
    <property type="match status" value="1"/>
</dbReference>
<feature type="chain" id="PRO_5045454936" evidence="2">
    <location>
        <begin position="20"/>
        <end position="174"/>
    </location>
</feature>
<sequence>MRRVLAGCVLVGVVAGCGAAEEPPAAAAPASTPATTAPTSAAPTSAAPTSAAEASATPSASPTPSPSPSPTKKRKATSRVRDCFDGDCLLRVSRPVTIRLNAKKFYYRQFHILDVGKSSITYLVEYPHGGGAQATLGKGGTSSFGFRKRPTVEVSLVSVKKGRALVSITAGKPG</sequence>
<proteinExistence type="predicted"/>
<feature type="signal peptide" evidence="2">
    <location>
        <begin position="1"/>
        <end position="19"/>
    </location>
</feature>
<name>A0ABV5P1J5_9ACTN</name>
<feature type="compositionally biased region" description="Low complexity" evidence="1">
    <location>
        <begin position="22"/>
        <end position="60"/>
    </location>
</feature>
<dbReference type="EMBL" id="JBHMCF010000046">
    <property type="protein sequence ID" value="MFB9475824.1"/>
    <property type="molecule type" value="Genomic_DNA"/>
</dbReference>
<evidence type="ECO:0000256" key="1">
    <source>
        <dbReference type="SAM" id="MobiDB-lite"/>
    </source>
</evidence>
<evidence type="ECO:0000256" key="2">
    <source>
        <dbReference type="SAM" id="SignalP"/>
    </source>
</evidence>
<protein>
    <submittedName>
        <fullName evidence="3">Uncharacterized protein</fullName>
    </submittedName>
</protein>
<comment type="caution">
    <text evidence="3">The sequence shown here is derived from an EMBL/GenBank/DDBJ whole genome shotgun (WGS) entry which is preliminary data.</text>
</comment>
<dbReference type="Proteomes" id="UP001589568">
    <property type="component" value="Unassembled WGS sequence"/>
</dbReference>
<evidence type="ECO:0000313" key="4">
    <source>
        <dbReference type="Proteomes" id="UP001589568"/>
    </source>
</evidence>
<keyword evidence="4" id="KW-1185">Reference proteome</keyword>
<evidence type="ECO:0000313" key="3">
    <source>
        <dbReference type="EMBL" id="MFB9475824.1"/>
    </source>
</evidence>
<accession>A0ABV5P1J5</accession>
<keyword evidence="2" id="KW-0732">Signal</keyword>
<reference evidence="3 4" key="1">
    <citation type="submission" date="2024-09" db="EMBL/GenBank/DDBJ databases">
        <authorList>
            <person name="Sun Q."/>
            <person name="Mori K."/>
        </authorList>
    </citation>
    <scope>NUCLEOTIDE SEQUENCE [LARGE SCALE GENOMIC DNA]</scope>
    <source>
        <strain evidence="3 4">JCM 3324</strain>
    </source>
</reference>
<feature type="region of interest" description="Disordered" evidence="1">
    <location>
        <begin position="22"/>
        <end position="78"/>
    </location>
</feature>
<organism evidence="3 4">
    <name type="scientific">Nonomuraea salmonea</name>
    <dbReference type="NCBI Taxonomy" id="46181"/>
    <lineage>
        <taxon>Bacteria</taxon>
        <taxon>Bacillati</taxon>
        <taxon>Actinomycetota</taxon>
        <taxon>Actinomycetes</taxon>
        <taxon>Streptosporangiales</taxon>
        <taxon>Streptosporangiaceae</taxon>
        <taxon>Nonomuraea</taxon>
    </lineage>
</organism>